<dbReference type="CDD" id="cd11528">
    <property type="entry name" value="NTP-PPase_MazG_Nterm"/>
    <property type="match status" value="1"/>
</dbReference>
<dbReference type="InterPro" id="IPR004518">
    <property type="entry name" value="MazG-like_dom"/>
</dbReference>
<dbReference type="Pfam" id="PF03819">
    <property type="entry name" value="MazG"/>
    <property type="match status" value="1"/>
</dbReference>
<dbReference type="SUPFAM" id="SSF101386">
    <property type="entry name" value="all-alpha NTP pyrophosphatases"/>
    <property type="match status" value="1"/>
</dbReference>
<reference evidence="2 3" key="1">
    <citation type="submission" date="2020-08" db="EMBL/GenBank/DDBJ databases">
        <title>A Genomic Blueprint of the Chicken Gut Microbiome.</title>
        <authorList>
            <person name="Gilroy R."/>
            <person name="Ravi A."/>
            <person name="Getino M."/>
            <person name="Pursley I."/>
            <person name="Horton D.L."/>
            <person name="Alikhan N.-F."/>
            <person name="Baker D."/>
            <person name="Gharbi K."/>
            <person name="Hall N."/>
            <person name="Watson M."/>
            <person name="Adriaenssens E.M."/>
            <person name="Foster-Nyarko E."/>
            <person name="Jarju S."/>
            <person name="Secka A."/>
            <person name="Antonio M."/>
            <person name="Oren A."/>
            <person name="Chaudhuri R."/>
            <person name="La Ragione R.M."/>
            <person name="Hildebrand F."/>
            <person name="Pallen M.J."/>
        </authorList>
    </citation>
    <scope>NUCLEOTIDE SEQUENCE [LARGE SCALE GENOMIC DNA]</scope>
    <source>
        <strain evidence="2 3">Sa1YVA5</strain>
    </source>
</reference>
<dbReference type="GO" id="GO:0006203">
    <property type="term" value="P:dGTP catabolic process"/>
    <property type="evidence" value="ECO:0007669"/>
    <property type="project" value="TreeGrafter"/>
</dbReference>
<dbReference type="GO" id="GO:0047429">
    <property type="term" value="F:nucleoside triphosphate diphosphatase activity"/>
    <property type="evidence" value="ECO:0007669"/>
    <property type="project" value="TreeGrafter"/>
</dbReference>
<dbReference type="PANTHER" id="PTHR30522">
    <property type="entry name" value="NUCLEOSIDE TRIPHOSPHATE PYROPHOSPHOHYDROLASE"/>
    <property type="match status" value="1"/>
</dbReference>
<evidence type="ECO:0000313" key="2">
    <source>
        <dbReference type="EMBL" id="MBD8030670.1"/>
    </source>
</evidence>
<organism evidence="2 3">
    <name type="scientific">Corynebacterium gallinarum</name>
    <dbReference type="NCBI Taxonomy" id="2762214"/>
    <lineage>
        <taxon>Bacteria</taxon>
        <taxon>Bacillati</taxon>
        <taxon>Actinomycetota</taxon>
        <taxon>Actinomycetes</taxon>
        <taxon>Mycobacteriales</taxon>
        <taxon>Corynebacteriaceae</taxon>
        <taxon>Corynebacterium</taxon>
    </lineage>
</organism>
<gene>
    <name evidence="2" type="ORF">H9627_10135</name>
</gene>
<dbReference type="AlphaFoldDB" id="A0A8I0HK97"/>
<name>A0A8I0HK97_9CORY</name>
<dbReference type="GO" id="GO:0046052">
    <property type="term" value="P:UTP catabolic process"/>
    <property type="evidence" value="ECO:0007669"/>
    <property type="project" value="TreeGrafter"/>
</dbReference>
<dbReference type="InterPro" id="IPR048015">
    <property type="entry name" value="NTP-PPase_MazG-like_N"/>
</dbReference>
<keyword evidence="3" id="KW-1185">Reference proteome</keyword>
<proteinExistence type="predicted"/>
<sequence>MADNITVLIDSHDPVLPAELLDATLRRGDSVEVDDSVGVDFASWGITIDAGARWFITADPSTARPGMLIDARRTHVAEAIEVMQRALAQGEWEQSQTHHSLIPYLREESEEFIEAVETDAPEEELLKELGDVLLQVLFHAEIAARRGAWDFTDVAASFVAKMRSRSPYLFDGTEGVIDTEEQERLWAEGKAREQESSGR</sequence>
<protein>
    <recommendedName>
        <fullName evidence="1">NTP pyrophosphohydrolase MazG-like domain-containing protein</fullName>
    </recommendedName>
</protein>
<dbReference type="GO" id="GO:0046081">
    <property type="term" value="P:dUTP catabolic process"/>
    <property type="evidence" value="ECO:0007669"/>
    <property type="project" value="TreeGrafter"/>
</dbReference>
<feature type="domain" description="NTP pyrophosphohydrolase MazG-like" evidence="1">
    <location>
        <begin position="96"/>
        <end position="170"/>
    </location>
</feature>
<dbReference type="GO" id="GO:0046061">
    <property type="term" value="P:dATP catabolic process"/>
    <property type="evidence" value="ECO:0007669"/>
    <property type="project" value="TreeGrafter"/>
</dbReference>
<dbReference type="Gene3D" id="1.10.287.1080">
    <property type="entry name" value="MazG-like"/>
    <property type="match status" value="1"/>
</dbReference>
<dbReference type="PANTHER" id="PTHR30522:SF0">
    <property type="entry name" value="NUCLEOSIDE TRIPHOSPHATE PYROPHOSPHOHYDROLASE"/>
    <property type="match status" value="1"/>
</dbReference>
<dbReference type="EMBL" id="JACSPR010000007">
    <property type="protein sequence ID" value="MBD8030670.1"/>
    <property type="molecule type" value="Genomic_DNA"/>
</dbReference>
<accession>A0A8I0HK97</accession>
<evidence type="ECO:0000259" key="1">
    <source>
        <dbReference type="Pfam" id="PF03819"/>
    </source>
</evidence>
<dbReference type="GO" id="GO:0046076">
    <property type="term" value="P:dTTP catabolic process"/>
    <property type="evidence" value="ECO:0007669"/>
    <property type="project" value="TreeGrafter"/>
</dbReference>
<dbReference type="GO" id="GO:0046047">
    <property type="term" value="P:TTP catabolic process"/>
    <property type="evidence" value="ECO:0007669"/>
    <property type="project" value="TreeGrafter"/>
</dbReference>
<dbReference type="RefSeq" id="WP_191733926.1">
    <property type="nucleotide sequence ID" value="NZ_JACSPR010000007.1"/>
</dbReference>
<dbReference type="InterPro" id="IPR011551">
    <property type="entry name" value="NTP_PyrPHydrolase_MazG"/>
</dbReference>
<dbReference type="Proteomes" id="UP000650224">
    <property type="component" value="Unassembled WGS sequence"/>
</dbReference>
<comment type="caution">
    <text evidence="2">The sequence shown here is derived from an EMBL/GenBank/DDBJ whole genome shotgun (WGS) entry which is preliminary data.</text>
</comment>
<evidence type="ECO:0000313" key="3">
    <source>
        <dbReference type="Proteomes" id="UP000650224"/>
    </source>
</evidence>